<dbReference type="SMART" id="SM00448">
    <property type="entry name" value="REC"/>
    <property type="match status" value="1"/>
</dbReference>
<dbReference type="GO" id="GO:0006355">
    <property type="term" value="P:regulation of DNA-templated transcription"/>
    <property type="evidence" value="ECO:0007669"/>
    <property type="project" value="InterPro"/>
</dbReference>
<dbReference type="Pfam" id="PF00196">
    <property type="entry name" value="GerE"/>
    <property type="match status" value="1"/>
</dbReference>
<evidence type="ECO:0000256" key="1">
    <source>
        <dbReference type="ARBA" id="ARBA00022553"/>
    </source>
</evidence>
<dbReference type="GO" id="GO:0000160">
    <property type="term" value="P:phosphorelay signal transduction system"/>
    <property type="evidence" value="ECO:0007669"/>
    <property type="project" value="InterPro"/>
</dbReference>
<dbReference type="SUPFAM" id="SSF52172">
    <property type="entry name" value="CheY-like"/>
    <property type="match status" value="1"/>
</dbReference>
<evidence type="ECO:0000256" key="2">
    <source>
        <dbReference type="ARBA" id="ARBA00023125"/>
    </source>
</evidence>
<dbReference type="Pfam" id="PF00072">
    <property type="entry name" value="Response_reg"/>
    <property type="match status" value="1"/>
</dbReference>
<reference evidence="5" key="1">
    <citation type="journal article" date="2014" name="Front. Microbiol.">
        <title>High frequency of phylogenetically diverse reductive dehalogenase-homologous genes in deep subseafloor sedimentary metagenomes.</title>
        <authorList>
            <person name="Kawai M."/>
            <person name="Futagami T."/>
            <person name="Toyoda A."/>
            <person name="Takaki Y."/>
            <person name="Nishi S."/>
            <person name="Hori S."/>
            <person name="Arai W."/>
            <person name="Tsubouchi T."/>
            <person name="Morono Y."/>
            <person name="Uchiyama I."/>
            <person name="Ito T."/>
            <person name="Fujiyama A."/>
            <person name="Inagaki F."/>
            <person name="Takami H."/>
        </authorList>
    </citation>
    <scope>NUCLEOTIDE SEQUENCE</scope>
    <source>
        <strain evidence="5">Expedition CK06-06</strain>
    </source>
</reference>
<keyword evidence="2" id="KW-0238">DNA-binding</keyword>
<dbReference type="CDD" id="cd06170">
    <property type="entry name" value="LuxR_C_like"/>
    <property type="match status" value="1"/>
</dbReference>
<dbReference type="PROSITE" id="PS50043">
    <property type="entry name" value="HTH_LUXR_2"/>
    <property type="match status" value="1"/>
</dbReference>
<dbReference type="GO" id="GO:0003677">
    <property type="term" value="F:DNA binding"/>
    <property type="evidence" value="ECO:0007669"/>
    <property type="project" value="UniProtKB-KW"/>
</dbReference>
<dbReference type="PROSITE" id="PS00622">
    <property type="entry name" value="HTH_LUXR_1"/>
    <property type="match status" value="1"/>
</dbReference>
<dbReference type="SUPFAM" id="SSF46894">
    <property type="entry name" value="C-terminal effector domain of the bipartite response regulators"/>
    <property type="match status" value="1"/>
</dbReference>
<protein>
    <recommendedName>
        <fullName evidence="6">DNA-binding response regulator</fullName>
    </recommendedName>
</protein>
<dbReference type="InterPro" id="IPR016032">
    <property type="entry name" value="Sig_transdc_resp-reg_C-effctor"/>
</dbReference>
<dbReference type="SMART" id="SM00421">
    <property type="entry name" value="HTH_LUXR"/>
    <property type="match status" value="1"/>
</dbReference>
<organism evidence="5">
    <name type="scientific">marine sediment metagenome</name>
    <dbReference type="NCBI Taxonomy" id="412755"/>
    <lineage>
        <taxon>unclassified sequences</taxon>
        <taxon>metagenomes</taxon>
        <taxon>ecological metagenomes</taxon>
    </lineage>
</organism>
<dbReference type="PRINTS" id="PR00038">
    <property type="entry name" value="HTHLUXR"/>
</dbReference>
<dbReference type="PANTHER" id="PTHR43214">
    <property type="entry name" value="TWO-COMPONENT RESPONSE REGULATOR"/>
    <property type="match status" value="1"/>
</dbReference>
<comment type="caution">
    <text evidence="5">The sequence shown here is derived from an EMBL/GenBank/DDBJ whole genome shotgun (WGS) entry which is preliminary data.</text>
</comment>
<dbReference type="InterPro" id="IPR011006">
    <property type="entry name" value="CheY-like_superfamily"/>
</dbReference>
<sequence length="205" mass="23224">MIVKNRIKVLIADDHPLVRHGIKTFLETYDDIYIVGEAGNGREAIEICKKHLPDVVLMDVRMPGLNGIEATNHILKKRPNIKVIILTSFIDKELIENSLKAGASSYLLKNESGERIVRVIRDAYQGKSNLSSEATQIMISEVRNPLSKRYQLTKREKEILSLMVEGLSNKEIAKRLTLSTSTIQFHITNILSKFGVSFYLFSPKE</sequence>
<feature type="domain" description="HTH luxR-type" evidence="3">
    <location>
        <begin position="145"/>
        <end position="205"/>
    </location>
</feature>
<proteinExistence type="predicted"/>
<feature type="domain" description="Response regulatory" evidence="4">
    <location>
        <begin position="8"/>
        <end position="124"/>
    </location>
</feature>
<dbReference type="CDD" id="cd17535">
    <property type="entry name" value="REC_NarL-like"/>
    <property type="match status" value="1"/>
</dbReference>
<name>X0ZID3_9ZZZZ</name>
<dbReference type="InterPro" id="IPR000792">
    <property type="entry name" value="Tscrpt_reg_LuxR_C"/>
</dbReference>
<dbReference type="Gene3D" id="3.40.50.2300">
    <property type="match status" value="1"/>
</dbReference>
<evidence type="ECO:0000259" key="3">
    <source>
        <dbReference type="PROSITE" id="PS50043"/>
    </source>
</evidence>
<keyword evidence="1" id="KW-0597">Phosphoprotein</keyword>
<accession>X0ZID3</accession>
<dbReference type="InterPro" id="IPR058245">
    <property type="entry name" value="NreC/VraR/RcsB-like_REC"/>
</dbReference>
<dbReference type="InterPro" id="IPR039420">
    <property type="entry name" value="WalR-like"/>
</dbReference>
<evidence type="ECO:0000259" key="4">
    <source>
        <dbReference type="PROSITE" id="PS50110"/>
    </source>
</evidence>
<evidence type="ECO:0008006" key="6">
    <source>
        <dbReference type="Google" id="ProtNLM"/>
    </source>
</evidence>
<dbReference type="AlphaFoldDB" id="X0ZID3"/>
<dbReference type="EMBL" id="BART01002878">
    <property type="protein sequence ID" value="GAG69395.1"/>
    <property type="molecule type" value="Genomic_DNA"/>
</dbReference>
<evidence type="ECO:0000313" key="5">
    <source>
        <dbReference type="EMBL" id="GAG69395.1"/>
    </source>
</evidence>
<dbReference type="PANTHER" id="PTHR43214:SF40">
    <property type="entry name" value="TRANSCRIPTIONAL REGULATORY PROTEIN LNRK"/>
    <property type="match status" value="1"/>
</dbReference>
<dbReference type="PROSITE" id="PS50110">
    <property type="entry name" value="RESPONSE_REGULATORY"/>
    <property type="match status" value="1"/>
</dbReference>
<gene>
    <name evidence="5" type="ORF">S01H4_08398</name>
</gene>
<dbReference type="InterPro" id="IPR001789">
    <property type="entry name" value="Sig_transdc_resp-reg_receiver"/>
</dbReference>